<reference evidence="3" key="1">
    <citation type="journal article" date="2023" name="Front. Mar. Sci.">
        <title>A new Merluccius polli reference genome to investigate the effects of global change in West African waters.</title>
        <authorList>
            <person name="Mateo J.L."/>
            <person name="Blanco-Fernandez C."/>
            <person name="Garcia-Vazquez E."/>
            <person name="Machado-Schiaffino G."/>
        </authorList>
    </citation>
    <scope>NUCLEOTIDE SEQUENCE</scope>
    <source>
        <strain evidence="3">C29</strain>
        <tissue evidence="3">Fin</tissue>
    </source>
</reference>
<evidence type="ECO:0000313" key="4">
    <source>
        <dbReference type="Proteomes" id="UP001174136"/>
    </source>
</evidence>
<dbReference type="Pfam" id="PF05380">
    <property type="entry name" value="Peptidase_A17"/>
    <property type="match status" value="1"/>
</dbReference>
<evidence type="ECO:0000259" key="2">
    <source>
        <dbReference type="Pfam" id="PF00078"/>
    </source>
</evidence>
<dbReference type="InterPro" id="IPR043502">
    <property type="entry name" value="DNA/RNA_pol_sf"/>
</dbReference>
<protein>
    <recommendedName>
        <fullName evidence="2">Reverse transcriptase domain-containing protein</fullName>
    </recommendedName>
</protein>
<feature type="domain" description="Reverse transcriptase" evidence="2">
    <location>
        <begin position="871"/>
        <end position="996"/>
    </location>
</feature>
<dbReference type="CDD" id="cd01644">
    <property type="entry name" value="RT_pepA17"/>
    <property type="match status" value="1"/>
</dbReference>
<dbReference type="PANTHER" id="PTHR47331:SF3">
    <property type="match status" value="1"/>
</dbReference>
<dbReference type="SUPFAM" id="SSF56672">
    <property type="entry name" value="DNA/RNA polymerases"/>
    <property type="match status" value="1"/>
</dbReference>
<dbReference type="PANTHER" id="PTHR47331">
    <property type="entry name" value="PHD-TYPE DOMAIN-CONTAINING PROTEIN"/>
    <property type="match status" value="1"/>
</dbReference>
<evidence type="ECO:0000256" key="1">
    <source>
        <dbReference type="SAM" id="Coils"/>
    </source>
</evidence>
<dbReference type="EMBL" id="JAOPHQ010001144">
    <property type="protein sequence ID" value="KAK0152044.1"/>
    <property type="molecule type" value="Genomic_DNA"/>
</dbReference>
<sequence length="1311" mass="147774">MAALLIRQKLLKQKQELDQQEEEIRKRKERFELEVEIAAAQARMEVLKVSGSSVKGSRCKKSDGMESYMARGAYALDAEAGSFVPGGQGVYDSRISSKSQSSKANERKITVDAGSQIVQQRLPGFRVAPNGNNDVSASQFAVSPHAQVPVADNSNNLLSLMARQTEISALLAQQHNISHLPKREIQMFDGDPLHYHAFIRAFVRNVEERTGDAGDCLHFLAQYTRGEPRELVRSCQQMPAVRGYRKAKALLEEHFGNEQRIASAYLDKALSWPVVKAEDAKSLQAYGLFLRGCCNVMDDIQYMSELNMPANMLTVIKKLPYKLRDRWRSAACGIQETSHRRATFPDIVSFIERQVKIVADPVFGNIQDTPKTTQIKDSSKGNYQRRTRNQGSSFATTVTSVDEKAHVRREGAPLDKRTCLYCKGEHALELCSLLEKSAHKEKITFLKEHGVCFGCLCIGHMSKDCRRRLSCKTCGARHPSILHIHTKNKDHDKNQVGVADTNTAGSGSLVAVQSSGLTGAGDHDCKLSIVPVKVKSKKGHKIVETYAFLDQGSSGSFCTSSLMNKLNVSGRGTKILLRTMGQEKLVGCCIVSDLEVAGLESDLYCDLPDIFTQKKMPVCRNNIAREQVLVRWPYLRGVHLPEIDADIELLIGLNAPRALEPIKVIPSEEGGPYAVQTVLGWTVNGPMSGAADLEHLSITANRISVVKLDELWKQQFQLDFPECRHEEQLGPSREDCQFMEMVKGTVQVVDGHYTIGLPLKRRDVCMPDNRKLAEQRALSLKRRFQKDATFHSDYTIFMHNIISCGYAEKIPADELAYSRGKIWYIPHHGVYHPQKKKIRVVFDCAASFEGMSLNTQLLQGPDLTSSLIGVITRFRKEPIVLMADIEAMYHQVRVPAEDCNLLRFLWWPSGDLSQNLEEYRMCVHLFGATSSPSCANFALRRCAEDNSSSFSQQVVDTIMHSFYVDDCLVSVPSESEAIALYHDLRAICTTGGFQLKKWISNSRNVLAAIPEEERAVDVKEMDLDHDTLPVERVLGVQWCVQSDAFKFKISIQERPLTRRGILSVVSSIYDPLGVLVPVVLKAKLILQDLCRKGLGWDDVPPPIALEWTNWIQELHLLQDFKISRCLKPVHFGTVASAQLHHFSDASEVGYGTATYLLLCNKEQWPTNPDSSEELSEQDDPEFRMSILTNTVSPADIDSVSQLIDRTSSWSRLKRVMGWILRFKNRILSLWKKRKEVTELLSHSRRDEREQKDILKPELQSIKDLFNVSLTIEEVREAELEMIRSCQRKRFPEEFSSLLKNQNVNRRATYTN</sequence>
<feature type="coiled-coil region" evidence="1">
    <location>
        <begin position="3"/>
        <end position="41"/>
    </location>
</feature>
<organism evidence="3 4">
    <name type="scientific">Merluccius polli</name>
    <name type="common">Benguela hake</name>
    <name type="synonym">Merluccius cadenati</name>
    <dbReference type="NCBI Taxonomy" id="89951"/>
    <lineage>
        <taxon>Eukaryota</taxon>
        <taxon>Metazoa</taxon>
        <taxon>Chordata</taxon>
        <taxon>Craniata</taxon>
        <taxon>Vertebrata</taxon>
        <taxon>Euteleostomi</taxon>
        <taxon>Actinopterygii</taxon>
        <taxon>Neopterygii</taxon>
        <taxon>Teleostei</taxon>
        <taxon>Neoteleostei</taxon>
        <taxon>Acanthomorphata</taxon>
        <taxon>Zeiogadaria</taxon>
        <taxon>Gadariae</taxon>
        <taxon>Gadiformes</taxon>
        <taxon>Gadoidei</taxon>
        <taxon>Merlucciidae</taxon>
        <taxon>Merluccius</taxon>
    </lineage>
</organism>
<dbReference type="Proteomes" id="UP001174136">
    <property type="component" value="Unassembled WGS sequence"/>
</dbReference>
<comment type="caution">
    <text evidence="3">The sequence shown here is derived from an EMBL/GenBank/DDBJ whole genome shotgun (WGS) entry which is preliminary data.</text>
</comment>
<proteinExistence type="predicted"/>
<gene>
    <name evidence="3" type="ORF">N1851_006570</name>
</gene>
<dbReference type="InterPro" id="IPR000477">
    <property type="entry name" value="RT_dom"/>
</dbReference>
<accession>A0AA47N558</accession>
<evidence type="ECO:0000313" key="3">
    <source>
        <dbReference type="EMBL" id="KAK0152044.1"/>
    </source>
</evidence>
<name>A0AA47N558_MERPO</name>
<keyword evidence="4" id="KW-1185">Reference proteome</keyword>
<dbReference type="InterPro" id="IPR008042">
    <property type="entry name" value="Retrotrans_Pao"/>
</dbReference>
<keyword evidence="1" id="KW-0175">Coiled coil</keyword>
<dbReference type="Pfam" id="PF00078">
    <property type="entry name" value="RVT_1"/>
    <property type="match status" value="1"/>
</dbReference>